<evidence type="ECO:0000313" key="3">
    <source>
        <dbReference type="EMBL" id="EAR20674.1"/>
    </source>
</evidence>
<keyword evidence="2" id="KW-0732">Signal</keyword>
<evidence type="ECO:0000256" key="1">
    <source>
        <dbReference type="SAM" id="MobiDB-lite"/>
    </source>
</evidence>
<keyword evidence="4" id="KW-1185">Reference proteome</keyword>
<proteinExistence type="predicted"/>
<evidence type="ECO:0008006" key="5">
    <source>
        <dbReference type="Google" id="ProtNLM"/>
    </source>
</evidence>
<dbReference type="AlphaFoldDB" id="A4BUG0"/>
<dbReference type="EMBL" id="AAOF01000018">
    <property type="protein sequence ID" value="EAR20674.1"/>
    <property type="molecule type" value="Genomic_DNA"/>
</dbReference>
<dbReference type="Proteomes" id="UP000003374">
    <property type="component" value="Unassembled WGS sequence"/>
</dbReference>
<feature type="compositionally biased region" description="Low complexity" evidence="1">
    <location>
        <begin position="94"/>
        <end position="103"/>
    </location>
</feature>
<dbReference type="RefSeq" id="WP_004999337.1">
    <property type="nucleotide sequence ID" value="NZ_CH672427.1"/>
</dbReference>
<name>A4BUG0_9GAMM</name>
<dbReference type="STRING" id="314278.NB231_02118"/>
<comment type="caution">
    <text evidence="3">The sequence shown here is derived from an EMBL/GenBank/DDBJ whole genome shotgun (WGS) entry which is preliminary data.</text>
</comment>
<organism evidence="3 4">
    <name type="scientific">Nitrococcus mobilis Nb-231</name>
    <dbReference type="NCBI Taxonomy" id="314278"/>
    <lineage>
        <taxon>Bacteria</taxon>
        <taxon>Pseudomonadati</taxon>
        <taxon>Pseudomonadota</taxon>
        <taxon>Gammaproteobacteria</taxon>
        <taxon>Chromatiales</taxon>
        <taxon>Ectothiorhodospiraceae</taxon>
        <taxon>Nitrococcus</taxon>
    </lineage>
</organism>
<feature type="chain" id="PRO_5002666757" description="Lipoprotein" evidence="2">
    <location>
        <begin position="18"/>
        <end position="190"/>
    </location>
</feature>
<evidence type="ECO:0000256" key="2">
    <source>
        <dbReference type="SAM" id="SignalP"/>
    </source>
</evidence>
<gene>
    <name evidence="3" type="ORF">NB231_02118</name>
</gene>
<protein>
    <recommendedName>
        <fullName evidence="5">Lipoprotein</fullName>
    </recommendedName>
</protein>
<feature type="signal peptide" evidence="2">
    <location>
        <begin position="1"/>
        <end position="17"/>
    </location>
</feature>
<feature type="region of interest" description="Disordered" evidence="1">
    <location>
        <begin position="89"/>
        <end position="121"/>
    </location>
</feature>
<evidence type="ECO:0000313" key="4">
    <source>
        <dbReference type="Proteomes" id="UP000003374"/>
    </source>
</evidence>
<reference evidence="3 4" key="1">
    <citation type="submission" date="2006-02" db="EMBL/GenBank/DDBJ databases">
        <authorList>
            <person name="Waterbury J."/>
            <person name="Ferriera S."/>
            <person name="Johnson J."/>
            <person name="Kravitz S."/>
            <person name="Halpern A."/>
            <person name="Remington K."/>
            <person name="Beeson K."/>
            <person name="Tran B."/>
            <person name="Rogers Y.-H."/>
            <person name="Friedman R."/>
            <person name="Venter J.C."/>
        </authorList>
    </citation>
    <scope>NUCLEOTIDE SEQUENCE [LARGE SCALE GENOMIC DNA]</scope>
    <source>
        <strain evidence="3 4">Nb-231</strain>
    </source>
</reference>
<accession>A4BUG0</accession>
<sequence>MIIALAASALAFATGCAGTEADVTPYRGHQSEIQELKTDYEECCTKHCCTKRRTNQPVAETTAVRFTLTSEQDVATAYARIKQAFGFQTPDKPASASATSSSSPRQDATPRHRTTPRSGYSMQARSEIGGHTSMIEIAIDRNGSGSRLTILYDAGGEERFPPGEGFRRLVAAKIHAVLHDQAPDAHDSGN</sequence>
<dbReference type="HOGENOM" id="CLU_1426638_0_0_6"/>